<gene>
    <name evidence="4" type="ORF">GCM10023340_43000</name>
</gene>
<evidence type="ECO:0000313" key="5">
    <source>
        <dbReference type="Proteomes" id="UP001500221"/>
    </source>
</evidence>
<reference evidence="5" key="1">
    <citation type="journal article" date="2019" name="Int. J. Syst. Evol. Microbiol.">
        <title>The Global Catalogue of Microorganisms (GCM) 10K type strain sequencing project: providing services to taxonomists for standard genome sequencing and annotation.</title>
        <authorList>
            <consortium name="The Broad Institute Genomics Platform"/>
            <consortium name="The Broad Institute Genome Sequencing Center for Infectious Disease"/>
            <person name="Wu L."/>
            <person name="Ma J."/>
        </authorList>
    </citation>
    <scope>NUCLEOTIDE SEQUENCE [LARGE SCALE GENOMIC DNA]</scope>
    <source>
        <strain evidence="5">JCM 18459</strain>
    </source>
</reference>
<dbReference type="PROSITE" id="PS51257">
    <property type="entry name" value="PROKAR_LIPOPROTEIN"/>
    <property type="match status" value="1"/>
</dbReference>
<feature type="region of interest" description="Disordered" evidence="1">
    <location>
        <begin position="22"/>
        <end position="94"/>
    </location>
</feature>
<feature type="compositionally biased region" description="Low complexity" evidence="1">
    <location>
        <begin position="300"/>
        <end position="312"/>
    </location>
</feature>
<keyword evidence="5" id="KW-1185">Reference proteome</keyword>
<dbReference type="InterPro" id="IPR018911">
    <property type="entry name" value="Gmad2_Ig-like_dom"/>
</dbReference>
<evidence type="ECO:0000259" key="3">
    <source>
        <dbReference type="SMART" id="SM00909"/>
    </source>
</evidence>
<proteinExistence type="predicted"/>
<sequence length="321" mass="33153">MTPLTRAAGLATAALLATSLLAGCGDDDPEPTSGDRADDPAAIPSASDDAPSESATSDAGETGEPSSEPTEATSEPAEEAETVPVYFTGDSPTGQRLYREFHPLTGDDAMTEAAALLVAGDAFDPDYGTLLDGVDVARVEQADGAIVVTLGEESLTQAGKGLSPDDAATAVQSLVYTLQGVAGTREPVRVQLANGDPVDLFGQPTGDGMKAGQQLEVLSLVNLDLPEEGTVVDDGTLEIQGVASSFEATVPFFVTDADGKEVLRDFTTADGWIDRLYPWEAELDVSSLPPGDYVLHAQTDDPTGGTEGPGPYEDTRAFTIG</sequence>
<feature type="chain" id="PRO_5046771736" description="GerMN domain-containing protein" evidence="2">
    <location>
        <begin position="23"/>
        <end position="321"/>
    </location>
</feature>
<evidence type="ECO:0000256" key="1">
    <source>
        <dbReference type="SAM" id="MobiDB-lite"/>
    </source>
</evidence>
<accession>A0ABP9Q5F6</accession>
<protein>
    <recommendedName>
        <fullName evidence="3">GerMN domain-containing protein</fullName>
    </recommendedName>
</protein>
<evidence type="ECO:0000256" key="2">
    <source>
        <dbReference type="SAM" id="SignalP"/>
    </source>
</evidence>
<feature type="compositionally biased region" description="Low complexity" evidence="1">
    <location>
        <begin position="40"/>
        <end position="75"/>
    </location>
</feature>
<dbReference type="EMBL" id="BAABKG010000007">
    <property type="protein sequence ID" value="GAA5156093.1"/>
    <property type="molecule type" value="Genomic_DNA"/>
</dbReference>
<comment type="caution">
    <text evidence="4">The sequence shown here is derived from an EMBL/GenBank/DDBJ whole genome shotgun (WGS) entry which is preliminary data.</text>
</comment>
<dbReference type="Pfam" id="PF10646">
    <property type="entry name" value="Germane"/>
    <property type="match status" value="1"/>
</dbReference>
<organism evidence="4 5">
    <name type="scientific">Nocardioides marinquilinus</name>
    <dbReference type="NCBI Taxonomy" id="1210400"/>
    <lineage>
        <taxon>Bacteria</taxon>
        <taxon>Bacillati</taxon>
        <taxon>Actinomycetota</taxon>
        <taxon>Actinomycetes</taxon>
        <taxon>Propionibacteriales</taxon>
        <taxon>Nocardioidaceae</taxon>
        <taxon>Nocardioides</taxon>
    </lineage>
</organism>
<feature type="signal peptide" evidence="2">
    <location>
        <begin position="1"/>
        <end position="22"/>
    </location>
</feature>
<dbReference type="Proteomes" id="UP001500221">
    <property type="component" value="Unassembled WGS sequence"/>
</dbReference>
<feature type="domain" description="GerMN" evidence="3">
    <location>
        <begin position="110"/>
        <end position="202"/>
    </location>
</feature>
<dbReference type="Pfam" id="PF10648">
    <property type="entry name" value="Gmad2"/>
    <property type="match status" value="1"/>
</dbReference>
<feature type="region of interest" description="Disordered" evidence="1">
    <location>
        <begin position="300"/>
        <end position="321"/>
    </location>
</feature>
<dbReference type="SMART" id="SM00909">
    <property type="entry name" value="Germane"/>
    <property type="match status" value="1"/>
</dbReference>
<name>A0ABP9Q5F6_9ACTN</name>
<keyword evidence="2" id="KW-0732">Signal</keyword>
<dbReference type="RefSeq" id="WP_345463865.1">
    <property type="nucleotide sequence ID" value="NZ_BAABKG010000007.1"/>
</dbReference>
<dbReference type="InterPro" id="IPR019606">
    <property type="entry name" value="GerMN"/>
</dbReference>
<evidence type="ECO:0000313" key="4">
    <source>
        <dbReference type="EMBL" id="GAA5156093.1"/>
    </source>
</evidence>